<evidence type="ECO:0000313" key="6">
    <source>
        <dbReference type="EMBL" id="POY35972.1"/>
    </source>
</evidence>
<dbReference type="PANTHER" id="PTHR30404">
    <property type="entry name" value="N-ACETYLMURAMOYL-L-ALANINE AMIDASE"/>
    <property type="match status" value="1"/>
</dbReference>
<protein>
    <recommendedName>
        <fullName evidence="2">N-acetylmuramoyl-L-alanine amidase</fullName>
        <ecNumber evidence="2">3.5.1.28</ecNumber>
    </recommendedName>
</protein>
<feature type="domain" description="MurNAc-LAA" evidence="5">
    <location>
        <begin position="116"/>
        <end position="276"/>
    </location>
</feature>
<proteinExistence type="predicted"/>
<dbReference type="InterPro" id="IPR002508">
    <property type="entry name" value="MurNAc-LAA_cat"/>
</dbReference>
<evidence type="ECO:0000256" key="4">
    <source>
        <dbReference type="SAM" id="Phobius"/>
    </source>
</evidence>
<dbReference type="PANTHER" id="PTHR30404:SF0">
    <property type="entry name" value="N-ACETYLMURAMOYL-L-ALANINE AMIDASE AMIC"/>
    <property type="match status" value="1"/>
</dbReference>
<dbReference type="Gene3D" id="3.40.630.40">
    <property type="entry name" value="Zn-dependent exopeptidases"/>
    <property type="match status" value="1"/>
</dbReference>
<keyword evidence="4" id="KW-0812">Transmembrane</keyword>
<dbReference type="GO" id="GO:0008745">
    <property type="term" value="F:N-acetylmuramoyl-L-alanine amidase activity"/>
    <property type="evidence" value="ECO:0007669"/>
    <property type="project" value="UniProtKB-EC"/>
</dbReference>
<evidence type="ECO:0000256" key="2">
    <source>
        <dbReference type="ARBA" id="ARBA00011901"/>
    </source>
</evidence>
<dbReference type="FunFam" id="3.40.630.40:FF:000005">
    <property type="entry name" value="N-acetylmuramoyl-L-alanine amidase (AmiA)"/>
    <property type="match status" value="1"/>
</dbReference>
<dbReference type="GO" id="GO:0009253">
    <property type="term" value="P:peptidoglycan catabolic process"/>
    <property type="evidence" value="ECO:0007669"/>
    <property type="project" value="InterPro"/>
</dbReference>
<keyword evidence="4" id="KW-1133">Transmembrane helix</keyword>
<dbReference type="AlphaFoldDB" id="A0A2S5A136"/>
<comment type="caution">
    <text evidence="6">The sequence shown here is derived from an EMBL/GenBank/DDBJ whole genome shotgun (WGS) entry which is preliminary data.</text>
</comment>
<dbReference type="EC" id="3.5.1.28" evidence="2"/>
<sequence>MEFNSPPKLKKFRAVRIIFNTLTLSFLFISLTSFNFDSVNQQNKKIKRSNYKFKTIVIDAGHGGKDVGANRAWGTEKRVALSIALKFGRLIDNAYPEIKVVYTRKDDSFVELYERANIANRNKADLFVSIHCNSNASGSPYGTETYAFGIDSKTNKEKMDVAKRENSVILLEDNYEKSYDGFDPNSPESYIIFSLYQNKNLDKSLSIASKIENEFGDNDNRYSRGVRQERFLVLRYTNMPAILVETGFISNREEGKYLASDDGQDEVAASLFRAFKSYKKELEMAN</sequence>
<comment type="catalytic activity">
    <reaction evidence="1">
        <text>Hydrolyzes the link between N-acetylmuramoyl residues and L-amino acid residues in certain cell-wall glycopeptides.</text>
        <dbReference type="EC" id="3.5.1.28"/>
    </reaction>
</comment>
<evidence type="ECO:0000313" key="7">
    <source>
        <dbReference type="Proteomes" id="UP000236893"/>
    </source>
</evidence>
<evidence type="ECO:0000259" key="5">
    <source>
        <dbReference type="SMART" id="SM00646"/>
    </source>
</evidence>
<evidence type="ECO:0000256" key="1">
    <source>
        <dbReference type="ARBA" id="ARBA00001561"/>
    </source>
</evidence>
<evidence type="ECO:0000256" key="3">
    <source>
        <dbReference type="ARBA" id="ARBA00022801"/>
    </source>
</evidence>
<dbReference type="SMART" id="SM00646">
    <property type="entry name" value="Ami_3"/>
    <property type="match status" value="1"/>
</dbReference>
<dbReference type="Proteomes" id="UP000236893">
    <property type="component" value="Unassembled WGS sequence"/>
</dbReference>
<dbReference type="SUPFAM" id="SSF53187">
    <property type="entry name" value="Zn-dependent exopeptidases"/>
    <property type="match status" value="1"/>
</dbReference>
<keyword evidence="3" id="KW-0378">Hydrolase</keyword>
<name>A0A2S5A136_9SPHI</name>
<gene>
    <name evidence="6" type="ORF">C3K47_12260</name>
</gene>
<dbReference type="GO" id="GO:0030288">
    <property type="term" value="C:outer membrane-bounded periplasmic space"/>
    <property type="evidence" value="ECO:0007669"/>
    <property type="project" value="TreeGrafter"/>
</dbReference>
<accession>A0A2S5A136</accession>
<feature type="transmembrane region" description="Helical" evidence="4">
    <location>
        <begin position="17"/>
        <end position="36"/>
    </location>
</feature>
<reference evidence="6 7" key="1">
    <citation type="submission" date="2018-01" db="EMBL/GenBank/DDBJ databases">
        <authorList>
            <person name="Gaut B.S."/>
            <person name="Morton B.R."/>
            <person name="Clegg M.T."/>
            <person name="Duvall M.R."/>
        </authorList>
    </citation>
    <scope>NUCLEOTIDE SEQUENCE [LARGE SCALE GENOMIC DNA]</scope>
    <source>
        <strain evidence="6 7">HR-AV</strain>
    </source>
</reference>
<keyword evidence="7" id="KW-1185">Reference proteome</keyword>
<dbReference type="InterPro" id="IPR050695">
    <property type="entry name" value="N-acetylmuramoyl_amidase_3"/>
</dbReference>
<dbReference type="Pfam" id="PF01520">
    <property type="entry name" value="Amidase_3"/>
    <property type="match status" value="1"/>
</dbReference>
<organism evidence="6 7">
    <name type="scientific">Solitalea longa</name>
    <dbReference type="NCBI Taxonomy" id="2079460"/>
    <lineage>
        <taxon>Bacteria</taxon>
        <taxon>Pseudomonadati</taxon>
        <taxon>Bacteroidota</taxon>
        <taxon>Sphingobacteriia</taxon>
        <taxon>Sphingobacteriales</taxon>
        <taxon>Sphingobacteriaceae</taxon>
        <taxon>Solitalea</taxon>
    </lineage>
</organism>
<dbReference type="OrthoDB" id="9806267at2"/>
<keyword evidence="4" id="KW-0472">Membrane</keyword>
<dbReference type="CDD" id="cd02696">
    <property type="entry name" value="MurNAc-LAA"/>
    <property type="match status" value="1"/>
</dbReference>
<dbReference type="EMBL" id="PQVF01000008">
    <property type="protein sequence ID" value="POY35972.1"/>
    <property type="molecule type" value="Genomic_DNA"/>
</dbReference>